<keyword evidence="4 6" id="KW-0472">Membrane</keyword>
<dbReference type="InterPro" id="IPR013525">
    <property type="entry name" value="ABC2_TM"/>
</dbReference>
<sequence length="269" mass="28523">MSATATIPGAGWALADGWTIARRDLQHWRRQPGQVLTVWFFPVLMVVMFGGLFGGAMEVPGGGSYYDLLMPGMFGLTMLFGLEGTMTAVAVDAQKGVTDRFRSLPIASTAVVLGRCIADLLSSIAGLLVLIATGLLLGWRWEDGFAPALAAVGLLLLLRFAALWIGIFAGLAIGSPEGVAAVQTLIWPVGLVSSVLVDTTTMPSWLGVIAQWNPLSSTVNAARDLFGNPGATGDSWIVQNSLLMAIVWPVLLVAIFLPLSARRFRRLGG</sequence>
<keyword evidence="6" id="KW-1003">Cell membrane</keyword>
<evidence type="ECO:0000256" key="2">
    <source>
        <dbReference type="ARBA" id="ARBA00022692"/>
    </source>
</evidence>
<comment type="similarity">
    <text evidence="6">Belongs to the ABC-2 integral membrane protein family.</text>
</comment>
<dbReference type="InterPro" id="IPR051784">
    <property type="entry name" value="Nod_factor_ABC_transporter"/>
</dbReference>
<comment type="subcellular location">
    <subcellularLocation>
        <location evidence="6">Cell membrane</location>
        <topology evidence="6">Multi-pass membrane protein</topology>
    </subcellularLocation>
    <subcellularLocation>
        <location evidence="1">Membrane</location>
        <topology evidence="1">Multi-pass membrane protein</topology>
    </subcellularLocation>
</comment>
<feature type="domain" description="ABC transmembrane type-2" evidence="7">
    <location>
        <begin position="33"/>
        <end position="267"/>
    </location>
</feature>
<accession>A0ABV6QWH2</accession>
<gene>
    <name evidence="8" type="ORF">ACFFGN_28020</name>
</gene>
<evidence type="ECO:0000259" key="7">
    <source>
        <dbReference type="PROSITE" id="PS51012"/>
    </source>
</evidence>
<dbReference type="PANTHER" id="PTHR43229:SF2">
    <property type="entry name" value="NODULATION PROTEIN J"/>
    <property type="match status" value="1"/>
</dbReference>
<feature type="transmembrane region" description="Helical" evidence="6">
    <location>
        <begin position="145"/>
        <end position="173"/>
    </location>
</feature>
<dbReference type="RefSeq" id="WP_380053265.1">
    <property type="nucleotide sequence ID" value="NZ_JBHLTC010000036.1"/>
</dbReference>
<evidence type="ECO:0000313" key="8">
    <source>
        <dbReference type="EMBL" id="MFC0627952.1"/>
    </source>
</evidence>
<evidence type="ECO:0000256" key="1">
    <source>
        <dbReference type="ARBA" id="ARBA00004141"/>
    </source>
</evidence>
<feature type="transmembrane region" description="Helical" evidence="6">
    <location>
        <begin position="236"/>
        <end position="257"/>
    </location>
</feature>
<organism evidence="8 9">
    <name type="scientific">Kribbella deserti</name>
    <dbReference type="NCBI Taxonomy" id="1926257"/>
    <lineage>
        <taxon>Bacteria</taxon>
        <taxon>Bacillati</taxon>
        <taxon>Actinomycetota</taxon>
        <taxon>Actinomycetes</taxon>
        <taxon>Propionibacteriales</taxon>
        <taxon>Kribbellaceae</taxon>
        <taxon>Kribbella</taxon>
    </lineage>
</organism>
<dbReference type="EMBL" id="JBHLTC010000036">
    <property type="protein sequence ID" value="MFC0627952.1"/>
    <property type="molecule type" value="Genomic_DNA"/>
</dbReference>
<protein>
    <recommendedName>
        <fullName evidence="6">Transport permease protein</fullName>
    </recommendedName>
</protein>
<keyword evidence="5" id="KW-0046">Antibiotic resistance</keyword>
<dbReference type="InterPro" id="IPR047817">
    <property type="entry name" value="ABC2_TM_bact-type"/>
</dbReference>
<evidence type="ECO:0000256" key="3">
    <source>
        <dbReference type="ARBA" id="ARBA00022989"/>
    </source>
</evidence>
<feature type="transmembrane region" description="Helical" evidence="6">
    <location>
        <begin position="68"/>
        <end position="91"/>
    </location>
</feature>
<dbReference type="Proteomes" id="UP001589890">
    <property type="component" value="Unassembled WGS sequence"/>
</dbReference>
<keyword evidence="3 6" id="KW-1133">Transmembrane helix</keyword>
<reference evidence="8 9" key="1">
    <citation type="submission" date="2024-09" db="EMBL/GenBank/DDBJ databases">
        <authorList>
            <person name="Sun Q."/>
            <person name="Mori K."/>
        </authorList>
    </citation>
    <scope>NUCLEOTIDE SEQUENCE [LARGE SCALE GENOMIC DNA]</scope>
    <source>
        <strain evidence="8 9">CGMCC 1.15906</strain>
    </source>
</reference>
<dbReference type="Pfam" id="PF01061">
    <property type="entry name" value="ABC2_membrane"/>
    <property type="match status" value="1"/>
</dbReference>
<dbReference type="PROSITE" id="PS51012">
    <property type="entry name" value="ABC_TM2"/>
    <property type="match status" value="1"/>
</dbReference>
<evidence type="ECO:0000256" key="5">
    <source>
        <dbReference type="ARBA" id="ARBA00023251"/>
    </source>
</evidence>
<evidence type="ECO:0000313" key="9">
    <source>
        <dbReference type="Proteomes" id="UP001589890"/>
    </source>
</evidence>
<name>A0ABV6QWH2_9ACTN</name>
<feature type="transmembrane region" description="Helical" evidence="6">
    <location>
        <begin position="185"/>
        <end position="206"/>
    </location>
</feature>
<comment type="caution">
    <text evidence="8">The sequence shown here is derived from an EMBL/GenBank/DDBJ whole genome shotgun (WGS) entry which is preliminary data.</text>
</comment>
<dbReference type="PIRSF" id="PIRSF006648">
    <property type="entry name" value="DrrB"/>
    <property type="match status" value="1"/>
</dbReference>
<feature type="transmembrane region" description="Helical" evidence="6">
    <location>
        <begin position="112"/>
        <end position="139"/>
    </location>
</feature>
<evidence type="ECO:0000256" key="4">
    <source>
        <dbReference type="ARBA" id="ARBA00023136"/>
    </source>
</evidence>
<evidence type="ECO:0000256" key="6">
    <source>
        <dbReference type="RuleBase" id="RU361157"/>
    </source>
</evidence>
<keyword evidence="6" id="KW-0813">Transport</keyword>
<dbReference type="PANTHER" id="PTHR43229">
    <property type="entry name" value="NODULATION PROTEIN J"/>
    <property type="match status" value="1"/>
</dbReference>
<keyword evidence="2 6" id="KW-0812">Transmembrane</keyword>
<dbReference type="InterPro" id="IPR000412">
    <property type="entry name" value="ABC_2_transport"/>
</dbReference>
<feature type="transmembrane region" description="Helical" evidence="6">
    <location>
        <begin position="35"/>
        <end position="56"/>
    </location>
</feature>
<proteinExistence type="inferred from homology"/>
<keyword evidence="9" id="KW-1185">Reference proteome</keyword>